<evidence type="ECO:0000259" key="9">
    <source>
        <dbReference type="Pfam" id="PF07715"/>
    </source>
</evidence>
<proteinExistence type="inferred from homology"/>
<dbReference type="EMBL" id="JBBHLI010000002">
    <property type="protein sequence ID" value="MEK9500234.1"/>
    <property type="molecule type" value="Genomic_DNA"/>
</dbReference>
<dbReference type="InterPro" id="IPR008969">
    <property type="entry name" value="CarboxyPept-like_regulatory"/>
</dbReference>
<name>A0ABU9E675_9BACT</name>
<dbReference type="NCBIfam" id="TIGR04057">
    <property type="entry name" value="SusC_RagA_signa"/>
    <property type="match status" value="1"/>
</dbReference>
<keyword evidence="4 7" id="KW-0812">Transmembrane</keyword>
<keyword evidence="6 7" id="KW-0998">Cell outer membrane</keyword>
<reference evidence="10 11" key="1">
    <citation type="submission" date="2024-02" db="EMBL/GenBank/DDBJ databases">
        <title>A novel Gemmatimonadota bacterium.</title>
        <authorList>
            <person name="Du Z.-J."/>
            <person name="Ye Y.-Q."/>
        </authorList>
    </citation>
    <scope>NUCLEOTIDE SEQUENCE [LARGE SCALE GENOMIC DNA]</scope>
    <source>
        <strain evidence="10 11">DH-20</strain>
    </source>
</reference>
<dbReference type="InterPro" id="IPR023996">
    <property type="entry name" value="TonB-dep_OMP_SusC/RagA"/>
</dbReference>
<comment type="caution">
    <text evidence="10">The sequence shown here is derived from an EMBL/GenBank/DDBJ whole genome shotgun (WGS) entry which is preliminary data.</text>
</comment>
<evidence type="ECO:0000256" key="3">
    <source>
        <dbReference type="ARBA" id="ARBA00022452"/>
    </source>
</evidence>
<evidence type="ECO:0000313" key="10">
    <source>
        <dbReference type="EMBL" id="MEK9500234.1"/>
    </source>
</evidence>
<dbReference type="NCBIfam" id="TIGR04056">
    <property type="entry name" value="OMP_RagA_SusC"/>
    <property type="match status" value="1"/>
</dbReference>
<feature type="chain" id="PRO_5046395276" evidence="8">
    <location>
        <begin position="30"/>
        <end position="1021"/>
    </location>
</feature>
<dbReference type="RefSeq" id="WP_405275304.1">
    <property type="nucleotide sequence ID" value="NZ_CP144380.1"/>
</dbReference>
<dbReference type="InterPro" id="IPR012910">
    <property type="entry name" value="Plug_dom"/>
</dbReference>
<dbReference type="InterPro" id="IPR039426">
    <property type="entry name" value="TonB-dep_rcpt-like"/>
</dbReference>
<feature type="domain" description="TonB-dependent receptor plug" evidence="9">
    <location>
        <begin position="132"/>
        <end position="254"/>
    </location>
</feature>
<keyword evidence="2 7" id="KW-0813">Transport</keyword>
<keyword evidence="3 7" id="KW-1134">Transmembrane beta strand</keyword>
<keyword evidence="5 7" id="KW-0472">Membrane</keyword>
<sequence>MRKQCRYGSPSILGAAALLAFTLMSDGLAAQDDVGQVTGQVTAGDTGQPLSSSSVSIPGTGLGMLTNAEGRYLLQNVPAGTHQVEVTSLGYSTATVEITVTAGQTTVSDITLALDPLSLDEIVVTGYGTARKEELTGSLVSISASQLELPTTTTFQDVLQGSPGVLVTSLDGAPGAGFDIRVRGQGSITAGSEPLYVVDGVPMFNNADAATEVSNGGRTVNTLASLNPNDIESIVVLKDAASTAIYGSRGANGVVLITTKGGVAGSPIWSGEPQFQLRTQFGVSGWAFDNLLEPLTAAQYEDYYLTARTNDGMSLPDAQAQLANQWPIQEDNNWMDLMQRNGRTNQFDLSATGGGDRFTYFISAGMFDQEGNVLEQYFERYTTRANLTARVTDNFTIANNLNIAYTQQNGINDGSAWEAPFYMAVFMPPMLPMYDEDGFWYHRHTNVMGANHPVGGLYENPKQRETQRVIENLSGTYRFNDDFSAASSWSFDLYNIHDYVYQNMFFGDGRNSGGTFDDSRVDAMNWQTTNTVNYNTFIGSSHGVDAVVGYEASKNNRERTNVWGEGFAHPDLKLGTSAAITQGTSTEEEYAFESYFGRVNYDFKSTYFLSGSFRRDGSSRFGPDQRWGNFWSVGAGLTLTNDELLGDMPVFDYLKLRGSYGQVGNAEIGNYAWQGLYGFARGYDGLPGAAPAGVANTGLTWESQGSFNLGFDYAMLDNRVTGSFEYYKKSSQDLLLDVPTSLTTGFRSTLQNYGDMENSGFELALSSELVRSENFGLSMDFNLTTQSNEITRLQAPILDGTKRREEGRDYQEYYLYGWAGVDPDTGDPMWYTDATKSATTNNIADAERFYDGKTATPKYLGSFGLSGRWDRFSISTLATYMFGHHLYESAARFYHGDGRYLPRSTSQYAYENAWRQPGDVALFPRFSWGGVNSSQPSDADRWLNKGDYIRVKDISVTYQLPTGLANRVRLNSLQAHLSVTNAFTWVADDQLTFDPEQIVSGVYNTGTPNARTLSFGFTMGF</sequence>
<evidence type="ECO:0000256" key="2">
    <source>
        <dbReference type="ARBA" id="ARBA00022448"/>
    </source>
</evidence>
<evidence type="ECO:0000256" key="1">
    <source>
        <dbReference type="ARBA" id="ARBA00004571"/>
    </source>
</evidence>
<dbReference type="InterPro" id="IPR023997">
    <property type="entry name" value="TonB-dep_OMP_SusC/RagA_CS"/>
</dbReference>
<dbReference type="InterPro" id="IPR036942">
    <property type="entry name" value="Beta-barrel_TonB_sf"/>
</dbReference>
<dbReference type="Gene3D" id="2.60.40.1120">
    <property type="entry name" value="Carboxypeptidase-like, regulatory domain"/>
    <property type="match status" value="1"/>
</dbReference>
<evidence type="ECO:0000256" key="6">
    <source>
        <dbReference type="ARBA" id="ARBA00023237"/>
    </source>
</evidence>
<dbReference type="InterPro" id="IPR037066">
    <property type="entry name" value="Plug_dom_sf"/>
</dbReference>
<evidence type="ECO:0000256" key="7">
    <source>
        <dbReference type="PROSITE-ProRule" id="PRU01360"/>
    </source>
</evidence>
<evidence type="ECO:0000256" key="5">
    <source>
        <dbReference type="ARBA" id="ARBA00023136"/>
    </source>
</evidence>
<dbReference type="SUPFAM" id="SSF56935">
    <property type="entry name" value="Porins"/>
    <property type="match status" value="1"/>
</dbReference>
<dbReference type="Pfam" id="PF07715">
    <property type="entry name" value="Plug"/>
    <property type="match status" value="1"/>
</dbReference>
<dbReference type="SUPFAM" id="SSF49464">
    <property type="entry name" value="Carboxypeptidase regulatory domain-like"/>
    <property type="match status" value="1"/>
</dbReference>
<evidence type="ECO:0000256" key="4">
    <source>
        <dbReference type="ARBA" id="ARBA00022692"/>
    </source>
</evidence>
<accession>A0ABU9E675</accession>
<dbReference type="Proteomes" id="UP001484239">
    <property type="component" value="Unassembled WGS sequence"/>
</dbReference>
<dbReference type="Gene3D" id="2.40.170.20">
    <property type="entry name" value="TonB-dependent receptor, beta-barrel domain"/>
    <property type="match status" value="1"/>
</dbReference>
<organism evidence="10 11">
    <name type="scientific">Gaopeijia maritima</name>
    <dbReference type="NCBI Taxonomy" id="3119007"/>
    <lineage>
        <taxon>Bacteria</taxon>
        <taxon>Pseudomonadati</taxon>
        <taxon>Gemmatimonadota</taxon>
        <taxon>Longimicrobiia</taxon>
        <taxon>Gaopeijiales</taxon>
        <taxon>Gaopeijiaceae</taxon>
        <taxon>Gaopeijia</taxon>
    </lineage>
</organism>
<dbReference type="Gene3D" id="2.170.130.10">
    <property type="entry name" value="TonB-dependent receptor, plug domain"/>
    <property type="match status" value="1"/>
</dbReference>
<keyword evidence="11" id="KW-1185">Reference proteome</keyword>
<dbReference type="PROSITE" id="PS52016">
    <property type="entry name" value="TONB_DEPENDENT_REC_3"/>
    <property type="match status" value="1"/>
</dbReference>
<feature type="signal peptide" evidence="8">
    <location>
        <begin position="1"/>
        <end position="29"/>
    </location>
</feature>
<comment type="subcellular location">
    <subcellularLocation>
        <location evidence="1 7">Cell outer membrane</location>
        <topology evidence="1 7">Multi-pass membrane protein</topology>
    </subcellularLocation>
</comment>
<keyword evidence="8" id="KW-0732">Signal</keyword>
<gene>
    <name evidence="10" type="ORF">WI372_04535</name>
</gene>
<dbReference type="Pfam" id="PF13715">
    <property type="entry name" value="CarbopepD_reg_2"/>
    <property type="match status" value="1"/>
</dbReference>
<evidence type="ECO:0000313" key="11">
    <source>
        <dbReference type="Proteomes" id="UP001484239"/>
    </source>
</evidence>
<comment type="similarity">
    <text evidence="7">Belongs to the TonB-dependent receptor family.</text>
</comment>
<evidence type="ECO:0000256" key="8">
    <source>
        <dbReference type="SAM" id="SignalP"/>
    </source>
</evidence>
<protein>
    <submittedName>
        <fullName evidence="10">SusC/RagA family TonB-linked outer membrane protein</fullName>
    </submittedName>
</protein>